<gene>
    <name evidence="4" type="ORF">B4U79_03506</name>
    <name evidence="3" type="ORF">B4U79_11024</name>
</gene>
<dbReference type="GO" id="GO:0003746">
    <property type="term" value="F:translation elongation factor activity"/>
    <property type="evidence" value="ECO:0007669"/>
    <property type="project" value="TreeGrafter"/>
</dbReference>
<dbReference type="Gene3D" id="2.40.30.10">
    <property type="entry name" value="Translation factors"/>
    <property type="match status" value="1"/>
</dbReference>
<dbReference type="EMBL" id="NCKU01002074">
    <property type="protein sequence ID" value="RWS10495.1"/>
    <property type="molecule type" value="Genomic_DNA"/>
</dbReference>
<dbReference type="InterPro" id="IPR009000">
    <property type="entry name" value="Transl_B-barrel_sf"/>
</dbReference>
<reference evidence="3 5" key="1">
    <citation type="journal article" date="2018" name="Gigascience">
        <title>Genomes of trombidid mites reveal novel predicted allergens and laterally-transferred genes associated with secondary metabolism.</title>
        <authorList>
            <person name="Dong X."/>
            <person name="Chaisiri K."/>
            <person name="Xia D."/>
            <person name="Armstrong S.D."/>
            <person name="Fang Y."/>
            <person name="Donnelly M.J."/>
            <person name="Kadowaki T."/>
            <person name="McGarry J.W."/>
            <person name="Darby A.C."/>
            <person name="Makepeace B.L."/>
        </authorList>
    </citation>
    <scope>NUCLEOTIDE SEQUENCE [LARGE SCALE GENOMIC DNA]</scope>
    <source>
        <strain evidence="3">UoL-WK</strain>
    </source>
</reference>
<dbReference type="OrthoDB" id="248233at2759"/>
<sequence length="414" mass="45744">MSEFLSLFECDESEELLPVCLPPECADGNVEYKLKLINPSQSRFEHLVTQMKWRLREGQGEAIYEIGVEDKGMLIGLTEDEVDASLHTLYMMAEKLGASLTILRERVVTPDGCAPCRKVLEILIRKIESLLKSPACKKIPFNVVTEDDAITSASSMAKSNITPIFAVSCVSGQGLNLLYTFLNVLSPCVSVKEREKLVQQNAEFQVDEIFNVSDVGLVVGGLLVSGIIRENDWLHIGPLVDGSFSDVQVASVHRHKVPCRVVRAGESASLALTNTSTDLTSHVRKGMVLISIESNRTPYPVCYYFQARIHVLFHATMICPGFQTTVHVKNIRQTAVVVAIMGKRGITTNETASVMLRFLKQPEYVTPGCPLLFREGMSKGIGQVIQVFPVDGTEPITFAKKQFDKNQAQAIPLK</sequence>
<evidence type="ECO:0000256" key="1">
    <source>
        <dbReference type="ARBA" id="ARBA00022741"/>
    </source>
</evidence>
<evidence type="ECO:0000313" key="3">
    <source>
        <dbReference type="EMBL" id="RWS10453.1"/>
    </source>
</evidence>
<evidence type="ECO:0000313" key="5">
    <source>
        <dbReference type="Proteomes" id="UP000285301"/>
    </source>
</evidence>
<dbReference type="SUPFAM" id="SSF50447">
    <property type="entry name" value="Translation proteins"/>
    <property type="match status" value="1"/>
</dbReference>
<protein>
    <submittedName>
        <fullName evidence="3">GTP-binding protein 2-like protein</fullName>
    </submittedName>
</protein>
<dbReference type="AlphaFoldDB" id="A0A3S3S817"/>
<dbReference type="Proteomes" id="UP000285301">
    <property type="component" value="Unassembled WGS sequence"/>
</dbReference>
<comment type="caution">
    <text evidence="3">The sequence shown here is derived from an EMBL/GenBank/DDBJ whole genome shotgun (WGS) entry which is preliminary data.</text>
</comment>
<keyword evidence="2" id="KW-0342">GTP-binding</keyword>
<dbReference type="STRING" id="1965070.A0A3S3S817"/>
<dbReference type="PANTHER" id="PTHR43721">
    <property type="entry name" value="ELONGATION FACTOR TU-RELATED"/>
    <property type="match status" value="1"/>
</dbReference>
<dbReference type="EMBL" id="NCKU01002089">
    <property type="protein sequence ID" value="RWS10453.1"/>
    <property type="molecule type" value="Genomic_DNA"/>
</dbReference>
<evidence type="ECO:0000256" key="2">
    <source>
        <dbReference type="ARBA" id="ARBA00023134"/>
    </source>
</evidence>
<proteinExistence type="predicted"/>
<evidence type="ECO:0000313" key="4">
    <source>
        <dbReference type="EMBL" id="RWS10495.1"/>
    </source>
</evidence>
<dbReference type="GO" id="GO:0005525">
    <property type="term" value="F:GTP binding"/>
    <property type="evidence" value="ECO:0007669"/>
    <property type="project" value="UniProtKB-KW"/>
</dbReference>
<keyword evidence="5" id="KW-1185">Reference proteome</keyword>
<reference evidence="3" key="2">
    <citation type="submission" date="2018-11" db="EMBL/GenBank/DDBJ databases">
        <title>Trombidioid mite genomics.</title>
        <authorList>
            <person name="Dong X."/>
        </authorList>
    </citation>
    <scope>NUCLEOTIDE SEQUENCE</scope>
    <source>
        <strain evidence="3">UoL-WK</strain>
    </source>
</reference>
<dbReference type="FunFam" id="2.40.30.10:FF:000014">
    <property type="entry name" value="Probable GTP-binding protein 1"/>
    <property type="match status" value="1"/>
</dbReference>
<accession>A0A3S3S817</accession>
<dbReference type="CDD" id="cd03708">
    <property type="entry name" value="GTPBP_III"/>
    <property type="match status" value="1"/>
</dbReference>
<dbReference type="InterPro" id="IPR009001">
    <property type="entry name" value="Transl_elong_EF1A/Init_IF2_C"/>
</dbReference>
<keyword evidence="1" id="KW-0547">Nucleotide-binding</keyword>
<dbReference type="InterPro" id="IPR050055">
    <property type="entry name" value="EF-Tu_GTPase"/>
</dbReference>
<dbReference type="SUPFAM" id="SSF50465">
    <property type="entry name" value="EF-Tu/eEF-1alpha/eIF2-gamma C-terminal domain"/>
    <property type="match status" value="1"/>
</dbReference>
<dbReference type="PANTHER" id="PTHR43721:SF3">
    <property type="entry name" value="GTP-BINDING PROTEIN 2"/>
    <property type="match status" value="1"/>
</dbReference>
<organism evidence="3 5">
    <name type="scientific">Dinothrombium tinctorium</name>
    <dbReference type="NCBI Taxonomy" id="1965070"/>
    <lineage>
        <taxon>Eukaryota</taxon>
        <taxon>Metazoa</taxon>
        <taxon>Ecdysozoa</taxon>
        <taxon>Arthropoda</taxon>
        <taxon>Chelicerata</taxon>
        <taxon>Arachnida</taxon>
        <taxon>Acari</taxon>
        <taxon>Acariformes</taxon>
        <taxon>Trombidiformes</taxon>
        <taxon>Prostigmata</taxon>
        <taxon>Anystina</taxon>
        <taxon>Parasitengona</taxon>
        <taxon>Trombidioidea</taxon>
        <taxon>Trombidiidae</taxon>
        <taxon>Dinothrombium</taxon>
    </lineage>
</organism>
<name>A0A3S3S817_9ACAR</name>
<dbReference type="CDD" id="cd03694">
    <property type="entry name" value="GTPBP_II"/>
    <property type="match status" value="1"/>
</dbReference>